<dbReference type="Pfam" id="PF07698">
    <property type="entry name" value="7TM-7TMR_HD"/>
    <property type="match status" value="1"/>
</dbReference>
<accession>A0A1G9JV34</accession>
<feature type="transmembrane region" description="Helical" evidence="1">
    <location>
        <begin position="371"/>
        <end position="388"/>
    </location>
</feature>
<dbReference type="SMART" id="SM00471">
    <property type="entry name" value="HDc"/>
    <property type="match status" value="1"/>
</dbReference>
<dbReference type="InterPro" id="IPR052722">
    <property type="entry name" value="PgpH_phosphodiesterase"/>
</dbReference>
<name>A0A1G9JV34_9FIRM</name>
<evidence type="ECO:0000313" key="4">
    <source>
        <dbReference type="Proteomes" id="UP000199476"/>
    </source>
</evidence>
<dbReference type="Pfam" id="PF07697">
    <property type="entry name" value="7TMR-HDED"/>
    <property type="match status" value="1"/>
</dbReference>
<evidence type="ECO:0000259" key="2">
    <source>
        <dbReference type="SMART" id="SM00471"/>
    </source>
</evidence>
<dbReference type="STRING" id="321763.SAMN04488692_104101"/>
<dbReference type="AlphaFoldDB" id="A0A1G9JV34"/>
<dbReference type="RefSeq" id="WP_089758578.1">
    <property type="nucleotide sequence ID" value="NZ_FNGO01000004.1"/>
</dbReference>
<evidence type="ECO:0000313" key="3">
    <source>
        <dbReference type="EMBL" id="SDL41407.1"/>
    </source>
</evidence>
<dbReference type="InterPro" id="IPR011624">
    <property type="entry name" value="Metal-dep_PHydrolase_7TM_extra"/>
</dbReference>
<feature type="domain" description="HD/PDEase" evidence="2">
    <location>
        <begin position="481"/>
        <end position="638"/>
    </location>
</feature>
<dbReference type="SUPFAM" id="SSF109604">
    <property type="entry name" value="HD-domain/PDEase-like"/>
    <property type="match status" value="1"/>
</dbReference>
<keyword evidence="1" id="KW-1133">Transmembrane helix</keyword>
<proteinExistence type="predicted"/>
<dbReference type="EMBL" id="FNGO01000004">
    <property type="protein sequence ID" value="SDL41407.1"/>
    <property type="molecule type" value="Genomic_DNA"/>
</dbReference>
<dbReference type="PANTHER" id="PTHR36442">
    <property type="entry name" value="CYCLIC-DI-AMP PHOSPHODIESTERASE PGPH"/>
    <property type="match status" value="1"/>
</dbReference>
<evidence type="ECO:0000256" key="1">
    <source>
        <dbReference type="SAM" id="Phobius"/>
    </source>
</evidence>
<dbReference type="NCBIfam" id="TIGR00277">
    <property type="entry name" value="HDIG"/>
    <property type="match status" value="1"/>
</dbReference>
<feature type="transmembrane region" description="Helical" evidence="1">
    <location>
        <begin position="427"/>
        <end position="449"/>
    </location>
</feature>
<keyword evidence="1" id="KW-0472">Membrane</keyword>
<dbReference type="Proteomes" id="UP000199476">
    <property type="component" value="Unassembled WGS sequence"/>
</dbReference>
<feature type="transmembrane region" description="Helical" evidence="1">
    <location>
        <begin position="28"/>
        <end position="47"/>
    </location>
</feature>
<feature type="transmembrane region" description="Helical" evidence="1">
    <location>
        <begin position="400"/>
        <end position="418"/>
    </location>
</feature>
<dbReference type="Gene3D" id="1.10.3210.10">
    <property type="entry name" value="Hypothetical protein af1432"/>
    <property type="match status" value="1"/>
</dbReference>
<dbReference type="InterPro" id="IPR011621">
    <property type="entry name" value="Metal-dep_PHydrolase_7TM_intra"/>
</dbReference>
<feature type="transmembrane region" description="Helical" evidence="1">
    <location>
        <begin position="329"/>
        <end position="359"/>
    </location>
</feature>
<feature type="transmembrane region" description="Helical" evidence="1">
    <location>
        <begin position="303"/>
        <end position="323"/>
    </location>
</feature>
<keyword evidence="4" id="KW-1185">Reference proteome</keyword>
<dbReference type="InterPro" id="IPR006675">
    <property type="entry name" value="HDIG_dom"/>
</dbReference>
<dbReference type="InterPro" id="IPR003607">
    <property type="entry name" value="HD/PDEase_dom"/>
</dbReference>
<gene>
    <name evidence="3" type="ORF">SAMN04488692_104101</name>
</gene>
<keyword evidence="1" id="KW-0812">Transmembrane</keyword>
<dbReference type="Pfam" id="PF01966">
    <property type="entry name" value="HD"/>
    <property type="match status" value="1"/>
</dbReference>
<reference evidence="3 4" key="1">
    <citation type="submission" date="2016-10" db="EMBL/GenBank/DDBJ databases">
        <authorList>
            <person name="de Groot N.N."/>
        </authorList>
    </citation>
    <scope>NUCLEOTIDE SEQUENCE [LARGE SCALE GENOMIC DNA]</scope>
    <source>
        <strain evidence="3 4">SLAS-1</strain>
    </source>
</reference>
<dbReference type="InterPro" id="IPR006674">
    <property type="entry name" value="HD_domain"/>
</dbReference>
<dbReference type="CDD" id="cd00077">
    <property type="entry name" value="HDc"/>
    <property type="match status" value="1"/>
</dbReference>
<dbReference type="OrthoDB" id="9806952at2"/>
<feature type="transmembrane region" description="Helical" evidence="1">
    <location>
        <begin position="270"/>
        <end position="291"/>
    </location>
</feature>
<protein>
    <recommendedName>
        <fullName evidence="2">HD/PDEase domain-containing protein</fullName>
    </recommendedName>
</protein>
<organism evidence="3 4">
    <name type="scientific">Halarsenatibacter silvermanii</name>
    <dbReference type="NCBI Taxonomy" id="321763"/>
    <lineage>
        <taxon>Bacteria</taxon>
        <taxon>Bacillati</taxon>
        <taxon>Bacillota</taxon>
        <taxon>Clostridia</taxon>
        <taxon>Halanaerobiales</taxon>
        <taxon>Halarsenatibacteraceae</taxon>
        <taxon>Halarsenatibacter</taxon>
    </lineage>
</organism>
<sequence>MSSLIDWLQENINIFSRARDLDPNVRKVIFGLLFCLLMLIILTASIIPTVSEFSVGEPSPVNVSAPADISVLDEETTEIRRELALSNVSAVFVENREALEIARDNLELEFSVLAEAAALEDGDQVESVLGEAGILLDTSQMDILRELTEEEVTGFREHVFGELERLYRGSLREGEMDRSLQDLKEFIGDIDLDENSQDLLFSRVEENLAPNMVIDEEATREREEEVLAGVQPVYQDFAQGELIVEEGELVSPVQYRALDDVGLSALEVSWLRFSGTVLYFLILTLIIIYYFKNHLTAIWRENNKLYLIETLIVILFMMAWISTLFEPDYIFYIVPVGMLSVLLTILLSTAPAVTATVYASLLLPILFDMNYNVAVVAFISGMIGIYSVAEINQRSDLIKAGFNISGVLVFTVIMLNFIQPAFTLLDIILLAGMGALNGLLVAILANGLLPYLENIFNLTSAVKLLELSNPNQPLLKRLLVEAPGTYHHSMVVGNLAETAADNIGADSLLVRVGAYYHDIGKLKRPYFFADNQFGGENPHDDINPNLSSLIIKSHVKDGVKMAKNHDLPRAVIDLIEQHQGTNLISFFYQEAARENNHSVAEESNFRYDGPKPQSKEAAILMLSDIVEAAVRSKNFDKTDPNRIENLVRGLIREKLLENQLDESELTLQELDTIAESFTKILTGIYHQRVEYPEDLEEEFQDVEGE</sequence>
<dbReference type="PANTHER" id="PTHR36442:SF1">
    <property type="entry name" value="CYCLIC-DI-AMP PHOSPHODIESTERASE PGPH"/>
    <property type="match status" value="1"/>
</dbReference>